<protein>
    <recommendedName>
        <fullName evidence="2">DUF5652 domain-containing protein</fullName>
    </recommendedName>
</protein>
<accession>A0A1F6TKI4</accession>
<name>A0A1F6TKI4_9BACT</name>
<dbReference type="AlphaFoldDB" id="A0A1F6TKI4"/>
<evidence type="ECO:0000313" key="4">
    <source>
        <dbReference type="Proteomes" id="UP000176484"/>
    </source>
</evidence>
<evidence type="ECO:0000259" key="2">
    <source>
        <dbReference type="Pfam" id="PF18893"/>
    </source>
</evidence>
<organism evidence="3 4">
    <name type="scientific">Candidatus Nomurabacteria bacterium GWB1_40_6</name>
    <dbReference type="NCBI Taxonomy" id="1801727"/>
    <lineage>
        <taxon>Bacteria</taxon>
        <taxon>Candidatus Nomuraibacteriota</taxon>
    </lineage>
</organism>
<reference evidence="3 4" key="1">
    <citation type="journal article" date="2016" name="Nat. Commun.">
        <title>Thousands of microbial genomes shed light on interconnected biogeochemical processes in an aquifer system.</title>
        <authorList>
            <person name="Anantharaman K."/>
            <person name="Brown C.T."/>
            <person name="Hug L.A."/>
            <person name="Sharon I."/>
            <person name="Castelle C.J."/>
            <person name="Probst A.J."/>
            <person name="Thomas B.C."/>
            <person name="Singh A."/>
            <person name="Wilkins M.J."/>
            <person name="Karaoz U."/>
            <person name="Brodie E.L."/>
            <person name="Williams K.H."/>
            <person name="Hubbard S.S."/>
            <person name="Banfield J.F."/>
        </authorList>
    </citation>
    <scope>NUCLEOTIDE SEQUENCE [LARGE SCALE GENOMIC DNA]</scope>
</reference>
<dbReference type="EMBL" id="MFTD01000044">
    <property type="protein sequence ID" value="OGI45599.1"/>
    <property type="molecule type" value="Genomic_DNA"/>
</dbReference>
<feature type="transmembrane region" description="Helical" evidence="1">
    <location>
        <begin position="20"/>
        <end position="39"/>
    </location>
</feature>
<gene>
    <name evidence="3" type="ORF">A2121_02710</name>
</gene>
<feature type="domain" description="DUF5652" evidence="2">
    <location>
        <begin position="14"/>
        <end position="76"/>
    </location>
</feature>
<comment type="caution">
    <text evidence="3">The sequence shown here is derived from an EMBL/GenBank/DDBJ whole genome shotgun (WGS) entry which is preliminary data.</text>
</comment>
<sequence>MQILIDKLLAQPQASQWVEAAPWIMVVLIVWSLVWKGMALWRASRLSSKTWFVVLLLVNTLGILEIIYLYAISKKPGSEMEDRTKI</sequence>
<keyword evidence="1" id="KW-0472">Membrane</keyword>
<evidence type="ECO:0000256" key="1">
    <source>
        <dbReference type="SAM" id="Phobius"/>
    </source>
</evidence>
<feature type="transmembrane region" description="Helical" evidence="1">
    <location>
        <begin position="51"/>
        <end position="71"/>
    </location>
</feature>
<proteinExistence type="predicted"/>
<dbReference type="Proteomes" id="UP000176484">
    <property type="component" value="Unassembled WGS sequence"/>
</dbReference>
<evidence type="ECO:0000313" key="3">
    <source>
        <dbReference type="EMBL" id="OGI45599.1"/>
    </source>
</evidence>
<keyword evidence="1" id="KW-0812">Transmembrane</keyword>
<dbReference type="InterPro" id="IPR043712">
    <property type="entry name" value="DUF5652"/>
</dbReference>
<keyword evidence="1" id="KW-1133">Transmembrane helix</keyword>
<dbReference type="Pfam" id="PF18893">
    <property type="entry name" value="DUF5652"/>
    <property type="match status" value="1"/>
</dbReference>